<feature type="compositionally biased region" description="Basic and acidic residues" evidence="1">
    <location>
        <begin position="130"/>
        <end position="148"/>
    </location>
</feature>
<evidence type="ECO:0000256" key="1">
    <source>
        <dbReference type="SAM" id="MobiDB-lite"/>
    </source>
</evidence>
<comment type="caution">
    <text evidence="2">The sequence shown here is derived from an EMBL/GenBank/DDBJ whole genome shotgun (WGS) entry which is preliminary data.</text>
</comment>
<gene>
    <name evidence="2" type="ORF">QE152_g29157</name>
</gene>
<protein>
    <submittedName>
        <fullName evidence="2">Uncharacterized protein</fullName>
    </submittedName>
</protein>
<name>A0AAW1JK27_POPJA</name>
<dbReference type="Proteomes" id="UP001458880">
    <property type="component" value="Unassembled WGS sequence"/>
</dbReference>
<dbReference type="AlphaFoldDB" id="A0AAW1JK27"/>
<reference evidence="2 3" key="1">
    <citation type="journal article" date="2024" name="BMC Genomics">
        <title>De novo assembly and annotation of Popillia japonica's genome with initial clues to its potential as an invasive pest.</title>
        <authorList>
            <person name="Cucini C."/>
            <person name="Boschi S."/>
            <person name="Funari R."/>
            <person name="Cardaioli E."/>
            <person name="Iannotti N."/>
            <person name="Marturano G."/>
            <person name="Paoli F."/>
            <person name="Bruttini M."/>
            <person name="Carapelli A."/>
            <person name="Frati F."/>
            <person name="Nardi F."/>
        </authorList>
    </citation>
    <scope>NUCLEOTIDE SEQUENCE [LARGE SCALE GENOMIC DNA]</scope>
    <source>
        <strain evidence="2">DMR45628</strain>
    </source>
</reference>
<organism evidence="2 3">
    <name type="scientific">Popillia japonica</name>
    <name type="common">Japanese beetle</name>
    <dbReference type="NCBI Taxonomy" id="7064"/>
    <lineage>
        <taxon>Eukaryota</taxon>
        <taxon>Metazoa</taxon>
        <taxon>Ecdysozoa</taxon>
        <taxon>Arthropoda</taxon>
        <taxon>Hexapoda</taxon>
        <taxon>Insecta</taxon>
        <taxon>Pterygota</taxon>
        <taxon>Neoptera</taxon>
        <taxon>Endopterygota</taxon>
        <taxon>Coleoptera</taxon>
        <taxon>Polyphaga</taxon>
        <taxon>Scarabaeiformia</taxon>
        <taxon>Scarabaeidae</taxon>
        <taxon>Rutelinae</taxon>
        <taxon>Popillia</taxon>
    </lineage>
</organism>
<dbReference type="EMBL" id="JASPKY010000364">
    <property type="protein sequence ID" value="KAK9703743.1"/>
    <property type="molecule type" value="Genomic_DNA"/>
</dbReference>
<sequence length="159" mass="17484">MASIFTPAYLKAATTANAVESFNLKSHESAYLIRDVFDKSDFLASYVTEREDPTITNAGESAAATTSTIPEKLDGTITIQEPATVLPESANSTSRTSFTELLPLPKSVVLRLNWKGKKSKVLTSSSSKMQLREEASRKRKPEANEKRNSKAKKPKSIFL</sequence>
<feature type="compositionally biased region" description="Basic residues" evidence="1">
    <location>
        <begin position="149"/>
        <end position="159"/>
    </location>
</feature>
<accession>A0AAW1JK27</accession>
<feature type="region of interest" description="Disordered" evidence="1">
    <location>
        <begin position="117"/>
        <end position="159"/>
    </location>
</feature>
<proteinExistence type="predicted"/>
<keyword evidence="3" id="KW-1185">Reference proteome</keyword>
<evidence type="ECO:0000313" key="2">
    <source>
        <dbReference type="EMBL" id="KAK9703743.1"/>
    </source>
</evidence>
<evidence type="ECO:0000313" key="3">
    <source>
        <dbReference type="Proteomes" id="UP001458880"/>
    </source>
</evidence>